<evidence type="ECO:0000313" key="1">
    <source>
        <dbReference type="EMBL" id="KAK3683112.1"/>
    </source>
</evidence>
<proteinExistence type="predicted"/>
<gene>
    <name evidence="1" type="ORF">LTR37_020550</name>
</gene>
<keyword evidence="2" id="KW-1185">Reference proteome</keyword>
<protein>
    <submittedName>
        <fullName evidence="1">Uncharacterized protein</fullName>
    </submittedName>
</protein>
<dbReference type="Proteomes" id="UP001281147">
    <property type="component" value="Unassembled WGS sequence"/>
</dbReference>
<accession>A0ACC3MB14</accession>
<dbReference type="EMBL" id="JAUTXU010000368">
    <property type="protein sequence ID" value="KAK3683112.1"/>
    <property type="molecule type" value="Genomic_DNA"/>
</dbReference>
<sequence>MGDSKTTKDSNEGGKGSQAQPKPVASQGSKSSGSGDKGKKPADQGDDKGKKPVKEDKKSKPDDDKGKKPDDKGKKPDTKPDAQHSKTLQASQGSDDEGDYVPDLIADLSAALQRVREGGIQVTIAAKLYNENMRVFKELMQANSARKMLDEKEYSPEELEAWKEKKDSKYSELLVKAVDLGGISRRALRRADYIAYSKYVVDFLKADAPQALFINGNEDVEGKPEGVYATGVIAMRIFKVSSEMEGDVTMAWTCTANPDRTPTDMVHCLLGQIASPGAIVKLPDPKSPVGVSFRKLLQYIKDAIKTNLKTRKVWCNIEGTSKYEDKHRKDEIMLVMRELVDMVVLSRSVSVPFPFNLLMVSPTGGECYNAYKKRAVEGDPKLKIAADPELKFIMGPDMVVKVTKEGAVKPNESESSSEGSSATITPGLRGSGTATPLPGGSRRS</sequence>
<name>A0ACC3MB14_9PEZI</name>
<comment type="caution">
    <text evidence="1">The sequence shown here is derived from an EMBL/GenBank/DDBJ whole genome shotgun (WGS) entry which is preliminary data.</text>
</comment>
<organism evidence="1 2">
    <name type="scientific">Vermiconidia calcicola</name>
    <dbReference type="NCBI Taxonomy" id="1690605"/>
    <lineage>
        <taxon>Eukaryota</taxon>
        <taxon>Fungi</taxon>
        <taxon>Dikarya</taxon>
        <taxon>Ascomycota</taxon>
        <taxon>Pezizomycotina</taxon>
        <taxon>Dothideomycetes</taxon>
        <taxon>Dothideomycetidae</taxon>
        <taxon>Mycosphaerellales</taxon>
        <taxon>Extremaceae</taxon>
        <taxon>Vermiconidia</taxon>
    </lineage>
</organism>
<reference evidence="1" key="1">
    <citation type="submission" date="2023-07" db="EMBL/GenBank/DDBJ databases">
        <title>Black Yeasts Isolated from many extreme environments.</title>
        <authorList>
            <person name="Coleine C."/>
            <person name="Stajich J.E."/>
            <person name="Selbmann L."/>
        </authorList>
    </citation>
    <scope>NUCLEOTIDE SEQUENCE</scope>
    <source>
        <strain evidence="1">CCFEE 5714</strain>
    </source>
</reference>
<evidence type="ECO:0000313" key="2">
    <source>
        <dbReference type="Proteomes" id="UP001281147"/>
    </source>
</evidence>